<proteinExistence type="predicted"/>
<organism evidence="1 2">
    <name type="scientific">Medicago truncatula</name>
    <name type="common">Barrel medic</name>
    <name type="synonym">Medicago tribuloides</name>
    <dbReference type="NCBI Taxonomy" id="3880"/>
    <lineage>
        <taxon>Eukaryota</taxon>
        <taxon>Viridiplantae</taxon>
        <taxon>Streptophyta</taxon>
        <taxon>Embryophyta</taxon>
        <taxon>Tracheophyta</taxon>
        <taxon>Spermatophyta</taxon>
        <taxon>Magnoliopsida</taxon>
        <taxon>eudicotyledons</taxon>
        <taxon>Gunneridae</taxon>
        <taxon>Pentapetalae</taxon>
        <taxon>rosids</taxon>
        <taxon>fabids</taxon>
        <taxon>Fabales</taxon>
        <taxon>Fabaceae</taxon>
        <taxon>Papilionoideae</taxon>
        <taxon>50 kb inversion clade</taxon>
        <taxon>NPAAA clade</taxon>
        <taxon>Hologalegina</taxon>
        <taxon>IRL clade</taxon>
        <taxon>Trifolieae</taxon>
        <taxon>Medicago</taxon>
    </lineage>
</organism>
<reference evidence="2" key="1">
    <citation type="journal article" date="2018" name="Nat. Plants">
        <title>Whole-genome landscape of Medicago truncatula symbiotic genes.</title>
        <authorList>
            <person name="Pecrix Y."/>
            <person name="Staton S.E."/>
            <person name="Sallet E."/>
            <person name="Lelandais-Briere C."/>
            <person name="Moreau S."/>
            <person name="Carrere S."/>
            <person name="Blein T."/>
            <person name="Jardinaud M.F."/>
            <person name="Latrasse D."/>
            <person name="Zouine M."/>
            <person name="Zahm M."/>
            <person name="Kreplak J."/>
            <person name="Mayjonade B."/>
            <person name="Satge C."/>
            <person name="Perez M."/>
            <person name="Cauet S."/>
            <person name="Marande W."/>
            <person name="Chantry-Darmon C."/>
            <person name="Lopez-Roques C."/>
            <person name="Bouchez O."/>
            <person name="Berard A."/>
            <person name="Debelle F."/>
            <person name="Munos S."/>
            <person name="Bendahmane A."/>
            <person name="Berges H."/>
            <person name="Niebel A."/>
            <person name="Buitink J."/>
            <person name="Frugier F."/>
            <person name="Benhamed M."/>
            <person name="Crespi M."/>
            <person name="Gouzy J."/>
            <person name="Gamas P."/>
        </authorList>
    </citation>
    <scope>NUCLEOTIDE SEQUENCE [LARGE SCALE GENOMIC DNA]</scope>
    <source>
        <strain evidence="2">cv. Jemalong A17</strain>
    </source>
</reference>
<keyword evidence="1" id="KW-0413">Isomerase</keyword>
<dbReference type="EMBL" id="PSQE01000003">
    <property type="protein sequence ID" value="RHN71150.1"/>
    <property type="molecule type" value="Genomic_DNA"/>
</dbReference>
<dbReference type="Proteomes" id="UP000265566">
    <property type="component" value="Chromosome 3"/>
</dbReference>
<dbReference type="GO" id="GO:0003677">
    <property type="term" value="F:DNA binding"/>
    <property type="evidence" value="ECO:0007669"/>
    <property type="project" value="InterPro"/>
</dbReference>
<evidence type="ECO:0000313" key="1">
    <source>
        <dbReference type="EMBL" id="RHN71150.1"/>
    </source>
</evidence>
<evidence type="ECO:0000313" key="2">
    <source>
        <dbReference type="Proteomes" id="UP000265566"/>
    </source>
</evidence>
<sequence>MYMYFEKKALKEQKMKQEEKYMWVIVDGVKEKVYSSLPLSLPNQTLSPVFLENMLSVFCLEFVQLCEYTLPYIELACSMN</sequence>
<dbReference type="InterPro" id="IPR036202">
    <property type="entry name" value="TopoI_DNA-bd_euk_N_sf"/>
</dbReference>
<dbReference type="GO" id="GO:0006265">
    <property type="term" value="P:DNA topological change"/>
    <property type="evidence" value="ECO:0007669"/>
    <property type="project" value="InterPro"/>
</dbReference>
<dbReference type="Gramene" id="rna19799">
    <property type="protein sequence ID" value="RHN71150.1"/>
    <property type="gene ID" value="gene19799"/>
</dbReference>
<dbReference type="AlphaFoldDB" id="A0A396J032"/>
<name>A0A396J032_MEDTR</name>
<dbReference type="GO" id="GO:0003917">
    <property type="term" value="F:DNA topoisomerase type I (single strand cut, ATP-independent) activity"/>
    <property type="evidence" value="ECO:0007669"/>
    <property type="project" value="InterPro"/>
</dbReference>
<gene>
    <name evidence="1" type="ORF">MtrunA17_Chr3g0143121</name>
</gene>
<dbReference type="GO" id="GO:0005694">
    <property type="term" value="C:chromosome"/>
    <property type="evidence" value="ECO:0007669"/>
    <property type="project" value="InterPro"/>
</dbReference>
<accession>A0A396J032</accession>
<comment type="caution">
    <text evidence="1">The sequence shown here is derived from an EMBL/GenBank/DDBJ whole genome shotgun (WGS) entry which is preliminary data.</text>
</comment>
<protein>
    <submittedName>
        <fullName evidence="1">Putative DNA topoisomerase</fullName>
        <ecNumber evidence="1">5.99.1.2</ecNumber>
    </submittedName>
</protein>
<dbReference type="SUPFAM" id="SSF56741">
    <property type="entry name" value="Eukaryotic DNA topoisomerase I, N-terminal DNA-binding fragment"/>
    <property type="match status" value="1"/>
</dbReference>
<dbReference type="EC" id="5.99.1.2" evidence="1"/>